<feature type="region of interest" description="Disordered" evidence="2">
    <location>
        <begin position="162"/>
        <end position="203"/>
    </location>
</feature>
<dbReference type="Gene3D" id="3.40.630.40">
    <property type="entry name" value="Zn-dependent exopeptidases"/>
    <property type="match status" value="1"/>
</dbReference>
<name>A0A858BWW8_9FIRM</name>
<dbReference type="Gene3D" id="3.30.457.10">
    <property type="entry name" value="Copper amine oxidase-like, N-terminal domain"/>
    <property type="match status" value="1"/>
</dbReference>
<dbReference type="InterPro" id="IPR036582">
    <property type="entry name" value="Mao_N_sf"/>
</dbReference>
<dbReference type="PANTHER" id="PTHR30404:SF0">
    <property type="entry name" value="N-ACETYLMURAMOYL-L-ALANINE AMIDASE AMIC"/>
    <property type="match status" value="1"/>
</dbReference>
<protein>
    <recommendedName>
        <fullName evidence="4">MurNAc-LAA domain-containing protein</fullName>
    </recommendedName>
</protein>
<dbReference type="PANTHER" id="PTHR30404">
    <property type="entry name" value="N-ACETYLMURAMOYL-L-ALANINE AMIDASE"/>
    <property type="match status" value="1"/>
</dbReference>
<dbReference type="KEGG" id="abut:Ami103574_11465"/>
<keyword evidence="3" id="KW-0732">Signal</keyword>
<dbReference type="CDD" id="cd02696">
    <property type="entry name" value="MurNAc-LAA"/>
    <property type="match status" value="1"/>
</dbReference>
<gene>
    <name evidence="5" type="ORF">Ami103574_11465</name>
</gene>
<feature type="chain" id="PRO_5032525530" description="MurNAc-LAA domain-containing protein" evidence="3">
    <location>
        <begin position="25"/>
        <end position="414"/>
    </location>
</feature>
<dbReference type="RefSeq" id="WP_163067142.1">
    <property type="nucleotide sequence ID" value="NZ_CP048649.1"/>
</dbReference>
<reference evidence="5 6" key="1">
    <citation type="submission" date="2020-02" db="EMBL/GenBank/DDBJ databases">
        <authorList>
            <person name="Kim Y.B."/>
            <person name="Roh S.W."/>
        </authorList>
    </citation>
    <scope>NUCLEOTIDE SEQUENCE [LARGE SCALE GENOMIC DNA]</scope>
    <source>
        <strain evidence="5 6">DSM 103574</strain>
    </source>
</reference>
<dbReference type="SMART" id="SM00646">
    <property type="entry name" value="Ami_3"/>
    <property type="match status" value="1"/>
</dbReference>
<dbReference type="GO" id="GO:0030288">
    <property type="term" value="C:outer membrane-bounded periplasmic space"/>
    <property type="evidence" value="ECO:0007669"/>
    <property type="project" value="TreeGrafter"/>
</dbReference>
<evidence type="ECO:0000256" key="3">
    <source>
        <dbReference type="SAM" id="SignalP"/>
    </source>
</evidence>
<evidence type="ECO:0000256" key="1">
    <source>
        <dbReference type="ARBA" id="ARBA00022801"/>
    </source>
</evidence>
<accession>A0A858BWW8</accession>
<organism evidence="5 6">
    <name type="scientific">Aminipila butyrica</name>
    <dbReference type="NCBI Taxonomy" id="433296"/>
    <lineage>
        <taxon>Bacteria</taxon>
        <taxon>Bacillati</taxon>
        <taxon>Bacillota</taxon>
        <taxon>Clostridia</taxon>
        <taxon>Peptostreptococcales</taxon>
        <taxon>Anaerovoracaceae</taxon>
        <taxon>Aminipila</taxon>
    </lineage>
</organism>
<keyword evidence="1" id="KW-0378">Hydrolase</keyword>
<dbReference type="InterPro" id="IPR002508">
    <property type="entry name" value="MurNAc-LAA_cat"/>
</dbReference>
<evidence type="ECO:0000313" key="5">
    <source>
        <dbReference type="EMBL" id="QIB69902.1"/>
    </source>
</evidence>
<dbReference type="SUPFAM" id="SSF53187">
    <property type="entry name" value="Zn-dependent exopeptidases"/>
    <property type="match status" value="1"/>
</dbReference>
<sequence length="414" mass="44661">MKKIVVTAVMIATLLILGTGLAYGATGISQWDVDEGLKFCAEYPVNLALNGQQVAFSQKDVPPVIVKETTLIPARALFEKMGGTVTWQDATQSVYVKYDTTEVVLTIGSDKALVNGQLQSLDVPPMIIDDDDDYYGSTMIPVRFTAEALGCTVAWQDSTRSVLVSSPSKQEAPVVYPDDTDDDSDNQNNGQNNNPTTNPDTTNTTWAYEQLNAAAKGKTVFIDIGHGGKDGGSLGHKGQSDQLQEKDVNLPIGVKLNEYLRSAGVNTYLIRSTDIYYTLLERSEKANTAGATIFISIHNNSSETASAKGTEVLYNSKTNAAGATEMDLYGITSKNIAENVQKQLVAELGTNSRGIKNSPEMAVLNKTAMPAIIVEGAFLSNESDLALIRRDDYADRYALAVAKGIIQSMNQAFK</sequence>
<dbReference type="Proteomes" id="UP000466848">
    <property type="component" value="Chromosome"/>
</dbReference>
<dbReference type="EMBL" id="CP048649">
    <property type="protein sequence ID" value="QIB69902.1"/>
    <property type="molecule type" value="Genomic_DNA"/>
</dbReference>
<dbReference type="Pfam" id="PF07833">
    <property type="entry name" value="Cu_amine_oxidN1"/>
    <property type="match status" value="1"/>
</dbReference>
<proteinExistence type="predicted"/>
<dbReference type="InterPro" id="IPR050695">
    <property type="entry name" value="N-acetylmuramoyl_amidase_3"/>
</dbReference>
<dbReference type="AlphaFoldDB" id="A0A858BWW8"/>
<feature type="domain" description="MurNAc-LAA" evidence="4">
    <location>
        <begin position="283"/>
        <end position="406"/>
    </location>
</feature>
<feature type="signal peptide" evidence="3">
    <location>
        <begin position="1"/>
        <end position="24"/>
    </location>
</feature>
<dbReference type="GO" id="GO:0009253">
    <property type="term" value="P:peptidoglycan catabolic process"/>
    <property type="evidence" value="ECO:0007669"/>
    <property type="project" value="InterPro"/>
</dbReference>
<evidence type="ECO:0000259" key="4">
    <source>
        <dbReference type="SMART" id="SM00646"/>
    </source>
</evidence>
<dbReference type="Pfam" id="PF01520">
    <property type="entry name" value="Amidase_3"/>
    <property type="match status" value="1"/>
</dbReference>
<dbReference type="SUPFAM" id="SSF55383">
    <property type="entry name" value="Copper amine oxidase, domain N"/>
    <property type="match status" value="1"/>
</dbReference>
<dbReference type="InterPro" id="IPR012854">
    <property type="entry name" value="Cu_amine_oxidase-like_N"/>
</dbReference>
<evidence type="ECO:0000256" key="2">
    <source>
        <dbReference type="SAM" id="MobiDB-lite"/>
    </source>
</evidence>
<feature type="compositionally biased region" description="Low complexity" evidence="2">
    <location>
        <begin position="186"/>
        <end position="203"/>
    </location>
</feature>
<evidence type="ECO:0000313" key="6">
    <source>
        <dbReference type="Proteomes" id="UP000466848"/>
    </source>
</evidence>
<keyword evidence="6" id="KW-1185">Reference proteome</keyword>
<dbReference type="GO" id="GO:0008745">
    <property type="term" value="F:N-acetylmuramoyl-L-alanine amidase activity"/>
    <property type="evidence" value="ECO:0007669"/>
    <property type="project" value="InterPro"/>
</dbReference>